<evidence type="ECO:0000313" key="1">
    <source>
        <dbReference type="EMBL" id="MFE7965231.1"/>
    </source>
</evidence>
<comment type="caution">
    <text evidence="1">The sequence shown here is derived from an EMBL/GenBank/DDBJ whole genome shotgun (WGS) entry which is preliminary data.</text>
</comment>
<proteinExistence type="predicted"/>
<dbReference type="EMBL" id="JBHVBU010000054">
    <property type="protein sequence ID" value="MFE7965231.1"/>
    <property type="molecule type" value="Genomic_DNA"/>
</dbReference>
<evidence type="ECO:0008006" key="3">
    <source>
        <dbReference type="Google" id="ProtNLM"/>
    </source>
</evidence>
<reference evidence="1 2" key="1">
    <citation type="submission" date="2024-09" db="EMBL/GenBank/DDBJ databases">
        <title>The Natural Products Discovery Center: Release of the First 8490 Sequenced Strains for Exploring Actinobacteria Biosynthetic Diversity.</title>
        <authorList>
            <person name="Kalkreuter E."/>
            <person name="Kautsar S.A."/>
            <person name="Yang D."/>
            <person name="Bader C.D."/>
            <person name="Teijaro C.N."/>
            <person name="Fluegel L."/>
            <person name="Davis C.M."/>
            <person name="Simpson J.R."/>
            <person name="Lauterbach L."/>
            <person name="Steele A.D."/>
            <person name="Gui C."/>
            <person name="Meng S."/>
            <person name="Li G."/>
            <person name="Viehrig K."/>
            <person name="Ye F."/>
            <person name="Su P."/>
            <person name="Kiefer A.F."/>
            <person name="Nichols A."/>
            <person name="Cepeda A.J."/>
            <person name="Yan W."/>
            <person name="Fan B."/>
            <person name="Jiang Y."/>
            <person name="Adhikari A."/>
            <person name="Zheng C.-J."/>
            <person name="Schuster L."/>
            <person name="Cowan T.M."/>
            <person name="Smanski M.J."/>
            <person name="Chevrette M.G."/>
            <person name="De Carvalho L.P.S."/>
            <person name="Shen B."/>
        </authorList>
    </citation>
    <scope>NUCLEOTIDE SEQUENCE [LARGE SCALE GENOMIC DNA]</scope>
    <source>
        <strain evidence="1 2">NPDC057399</strain>
    </source>
</reference>
<dbReference type="Proteomes" id="UP001600650">
    <property type="component" value="Unassembled WGS sequence"/>
</dbReference>
<keyword evidence="2" id="KW-1185">Reference proteome</keyword>
<evidence type="ECO:0000313" key="2">
    <source>
        <dbReference type="Proteomes" id="UP001600650"/>
    </source>
</evidence>
<protein>
    <recommendedName>
        <fullName evidence="3">DUF3006 domain-containing protein</fullName>
    </recommendedName>
</protein>
<accession>A0ABW6JIN0</accession>
<organism evidence="1 2">
    <name type="scientific">Streptomyces cellulosae</name>
    <dbReference type="NCBI Taxonomy" id="1968"/>
    <lineage>
        <taxon>Bacteria</taxon>
        <taxon>Bacillati</taxon>
        <taxon>Actinomycetota</taxon>
        <taxon>Actinomycetes</taxon>
        <taxon>Kitasatosporales</taxon>
        <taxon>Streptomycetaceae</taxon>
        <taxon>Streptomyces</taxon>
    </lineage>
</organism>
<sequence length="94" mass="10323">MHAYVQQLTAGDTIRLPRDTRPLTLAADPDPIPGTQVLRLTFVEDQALTVTMPAAADVTLIRRSRPGVARDDARASALALMRRARLIHRRAAGR</sequence>
<name>A0ABW6JIN0_STRCE</name>
<dbReference type="RefSeq" id="WP_381727141.1">
    <property type="nucleotide sequence ID" value="NZ_JBHVBU010000054.1"/>
</dbReference>
<gene>
    <name evidence="1" type="ORF">ACFU0X_19735</name>
</gene>